<evidence type="ECO:0000313" key="2">
    <source>
        <dbReference type="EnsemblMetazoa" id="GPPI048337-PA"/>
    </source>
</evidence>
<organism evidence="2 3">
    <name type="scientific">Glossina palpalis gambiensis</name>
    <dbReference type="NCBI Taxonomy" id="67801"/>
    <lineage>
        <taxon>Eukaryota</taxon>
        <taxon>Metazoa</taxon>
        <taxon>Ecdysozoa</taxon>
        <taxon>Arthropoda</taxon>
        <taxon>Hexapoda</taxon>
        <taxon>Insecta</taxon>
        <taxon>Pterygota</taxon>
        <taxon>Neoptera</taxon>
        <taxon>Endopterygota</taxon>
        <taxon>Diptera</taxon>
        <taxon>Brachycera</taxon>
        <taxon>Muscomorpha</taxon>
        <taxon>Hippoboscoidea</taxon>
        <taxon>Glossinidae</taxon>
        <taxon>Glossina</taxon>
    </lineage>
</organism>
<dbReference type="EMBL" id="JXJN01025096">
    <property type="status" value="NOT_ANNOTATED_CDS"/>
    <property type="molecule type" value="Genomic_DNA"/>
</dbReference>
<dbReference type="Proteomes" id="UP000092460">
    <property type="component" value="Unassembled WGS sequence"/>
</dbReference>
<feature type="transmembrane region" description="Helical" evidence="1">
    <location>
        <begin position="119"/>
        <end position="140"/>
    </location>
</feature>
<dbReference type="AlphaFoldDB" id="A0A1B0C3S7"/>
<accession>A0A1B0C3S7</accession>
<keyword evidence="1" id="KW-0472">Membrane</keyword>
<keyword evidence="1" id="KW-1133">Transmembrane helix</keyword>
<protein>
    <submittedName>
        <fullName evidence="2">Uncharacterized protein</fullName>
    </submittedName>
</protein>
<keyword evidence="1" id="KW-0812">Transmembrane</keyword>
<dbReference type="EnsemblMetazoa" id="GPPI048337-RA">
    <property type="protein sequence ID" value="GPPI048337-PA"/>
    <property type="gene ID" value="GPPI048337"/>
</dbReference>
<reference evidence="2" key="2">
    <citation type="submission" date="2020-05" db="UniProtKB">
        <authorList>
            <consortium name="EnsemblMetazoa"/>
        </authorList>
    </citation>
    <scope>IDENTIFICATION</scope>
    <source>
        <strain evidence="2">IAEA</strain>
    </source>
</reference>
<proteinExistence type="predicted"/>
<evidence type="ECO:0000313" key="3">
    <source>
        <dbReference type="Proteomes" id="UP000092460"/>
    </source>
</evidence>
<dbReference type="STRING" id="67801.A0A1B0C3S7"/>
<dbReference type="VEuPathDB" id="VectorBase:GPPI048337"/>
<name>A0A1B0C3S7_9MUSC</name>
<sequence length="142" mass="16294">MLHPKPCMTGKVLRQLHHENRKPVSTSVSQHSTCPGIRVTSTVGHEPGKAYVQWNNVEPFTYNTQQNKRSSCNNLLIRDTRYLCKPASQIHCFAICFQAFVDRKQMIHFSWRDQDNTSLIVAVTVPLTIILILLVTLVFYKP</sequence>
<keyword evidence="3" id="KW-1185">Reference proteome</keyword>
<evidence type="ECO:0000256" key="1">
    <source>
        <dbReference type="SAM" id="Phobius"/>
    </source>
</evidence>
<reference evidence="3" key="1">
    <citation type="submission" date="2015-01" db="EMBL/GenBank/DDBJ databases">
        <authorList>
            <person name="Aksoy S."/>
            <person name="Warren W."/>
            <person name="Wilson R.K."/>
        </authorList>
    </citation>
    <scope>NUCLEOTIDE SEQUENCE [LARGE SCALE GENOMIC DNA]</scope>
    <source>
        <strain evidence="3">IAEA</strain>
    </source>
</reference>